<dbReference type="PANTHER" id="PTHR10270:SF161">
    <property type="entry name" value="SEX-DETERMINING REGION Y PROTEIN"/>
    <property type="match status" value="1"/>
</dbReference>
<dbReference type="Pfam" id="PF00505">
    <property type="entry name" value="HMG_box"/>
    <property type="match status" value="1"/>
</dbReference>
<dbReference type="SMART" id="SM00398">
    <property type="entry name" value="HMG"/>
    <property type="match status" value="1"/>
</dbReference>
<gene>
    <name evidence="6" type="ORF">E4U57_007169</name>
</gene>
<reference evidence="6 7" key="1">
    <citation type="journal article" date="2020" name="bioRxiv">
        <title>Whole genome comparisons of ergot fungi reveals the divergence and evolution of species within the genus Claviceps are the result of varying mechanisms driving genome evolution and host range expansion.</title>
        <authorList>
            <person name="Wyka S.A."/>
            <person name="Mondo S.J."/>
            <person name="Liu M."/>
            <person name="Dettman J."/>
            <person name="Nalam V."/>
            <person name="Broders K.D."/>
        </authorList>
    </citation>
    <scope>NUCLEOTIDE SEQUENCE [LARGE SCALE GENOMIC DNA]</scope>
    <source>
        <strain evidence="6 7">LM583</strain>
    </source>
</reference>
<accession>A0ABQ7PMP5</accession>
<organism evidence="6 7">
    <name type="scientific">Claviceps arundinis</name>
    <dbReference type="NCBI Taxonomy" id="1623583"/>
    <lineage>
        <taxon>Eukaryota</taxon>
        <taxon>Fungi</taxon>
        <taxon>Dikarya</taxon>
        <taxon>Ascomycota</taxon>
        <taxon>Pezizomycotina</taxon>
        <taxon>Sordariomycetes</taxon>
        <taxon>Hypocreomycetidae</taxon>
        <taxon>Hypocreales</taxon>
        <taxon>Clavicipitaceae</taxon>
        <taxon>Claviceps</taxon>
    </lineage>
</organism>
<evidence type="ECO:0000256" key="4">
    <source>
        <dbReference type="SAM" id="MobiDB-lite"/>
    </source>
</evidence>
<dbReference type="PANTHER" id="PTHR10270">
    <property type="entry name" value="SOX TRANSCRIPTION FACTOR"/>
    <property type="match status" value="1"/>
</dbReference>
<protein>
    <recommendedName>
        <fullName evidence="5">HMG box domain-containing protein</fullName>
    </recommendedName>
</protein>
<feature type="DNA-binding region" description="HMG box" evidence="3">
    <location>
        <begin position="36"/>
        <end position="104"/>
    </location>
</feature>
<proteinExistence type="predicted"/>
<keyword evidence="2" id="KW-0804">Transcription</keyword>
<name>A0ABQ7PMP5_9HYPO</name>
<feature type="domain" description="HMG box" evidence="5">
    <location>
        <begin position="36"/>
        <end position="104"/>
    </location>
</feature>
<dbReference type="CDD" id="cd01389">
    <property type="entry name" value="HMG-box_ROX1-like"/>
    <property type="match status" value="1"/>
</dbReference>
<evidence type="ECO:0000313" key="6">
    <source>
        <dbReference type="EMBL" id="KAG5968222.1"/>
    </source>
</evidence>
<feature type="region of interest" description="Disordered" evidence="4">
    <location>
        <begin position="103"/>
        <end position="128"/>
    </location>
</feature>
<feature type="compositionally biased region" description="Basic residues" evidence="4">
    <location>
        <begin position="106"/>
        <end position="122"/>
    </location>
</feature>
<dbReference type="SUPFAM" id="SSF47095">
    <property type="entry name" value="HMG-box"/>
    <property type="match status" value="1"/>
</dbReference>
<dbReference type="Gene3D" id="1.10.30.10">
    <property type="entry name" value="High mobility group box domain"/>
    <property type="match status" value="1"/>
</dbReference>
<dbReference type="InterPro" id="IPR050140">
    <property type="entry name" value="SRY-related_HMG-box_TF-like"/>
</dbReference>
<keyword evidence="3" id="KW-0539">Nucleus</keyword>
<dbReference type="PROSITE" id="PS50118">
    <property type="entry name" value="HMG_BOX_2"/>
    <property type="match status" value="1"/>
</dbReference>
<evidence type="ECO:0000313" key="7">
    <source>
        <dbReference type="Proteomes" id="UP000742024"/>
    </source>
</evidence>
<comment type="caution">
    <text evidence="6">The sequence shown here is derived from an EMBL/GenBank/DDBJ whole genome shotgun (WGS) entry which is preliminary data.</text>
</comment>
<evidence type="ECO:0000256" key="3">
    <source>
        <dbReference type="PROSITE-ProRule" id="PRU00267"/>
    </source>
</evidence>
<keyword evidence="7" id="KW-1185">Reference proteome</keyword>
<dbReference type="InterPro" id="IPR036910">
    <property type="entry name" value="HMG_box_dom_sf"/>
</dbReference>
<evidence type="ECO:0000256" key="2">
    <source>
        <dbReference type="ARBA" id="ARBA00023163"/>
    </source>
</evidence>
<dbReference type="InterPro" id="IPR009071">
    <property type="entry name" value="HMG_box_dom"/>
</dbReference>
<dbReference type="Proteomes" id="UP000742024">
    <property type="component" value="Unassembled WGS sequence"/>
</dbReference>
<dbReference type="EMBL" id="SRPR01000007">
    <property type="protein sequence ID" value="KAG5968222.1"/>
    <property type="molecule type" value="Genomic_DNA"/>
</dbReference>
<evidence type="ECO:0000259" key="5">
    <source>
        <dbReference type="PROSITE" id="PS50118"/>
    </source>
</evidence>
<evidence type="ECO:0000256" key="1">
    <source>
        <dbReference type="ARBA" id="ARBA00023125"/>
    </source>
</evidence>
<sequence length="128" mass="14959">MLLRPGGLEPFWIVRSETEKTPAVCAPSNAADSKKIPRPPNAYILYRKERHNAVKEANPGISNNEISQVLGKSWNLETRELRQRYKEMSENIKIAFHEKYPNYTYRPRKPSEKKRRAKRIKRAAPLDK</sequence>
<keyword evidence="1 3" id="KW-0238">DNA-binding</keyword>